<dbReference type="PATRIC" id="fig|1197174.4.peg.731"/>
<dbReference type="Proteomes" id="UP000012043">
    <property type="component" value="Unassembled WGS sequence"/>
</dbReference>
<gene>
    <name evidence="2" type="ORF">AEST_07450</name>
</gene>
<dbReference type="InterPro" id="IPR026387">
    <property type="entry name" value="OMP_w_GlyGly"/>
</dbReference>
<organism evidence="2 3">
    <name type="scientific">Alishewanella aestuarii B11</name>
    <dbReference type="NCBI Taxonomy" id="1197174"/>
    <lineage>
        <taxon>Bacteria</taxon>
        <taxon>Pseudomonadati</taxon>
        <taxon>Pseudomonadota</taxon>
        <taxon>Gammaproteobacteria</taxon>
        <taxon>Alteromonadales</taxon>
        <taxon>Alteromonadaceae</taxon>
        <taxon>Alishewanella</taxon>
    </lineage>
</organism>
<dbReference type="AlphaFoldDB" id="J2II26"/>
<accession>J2II26</accession>
<evidence type="ECO:0000313" key="3">
    <source>
        <dbReference type="Proteomes" id="UP000012043"/>
    </source>
</evidence>
<keyword evidence="1" id="KW-0732">Signal</keyword>
<feature type="signal peptide" evidence="1">
    <location>
        <begin position="1"/>
        <end position="20"/>
    </location>
</feature>
<protein>
    <recommendedName>
        <fullName evidence="4">Outer membrane protein</fullName>
    </recommendedName>
</protein>
<comment type="caution">
    <text evidence="2">The sequence shown here is derived from an EMBL/GenBank/DDBJ whole genome shotgun (WGS) entry which is preliminary data.</text>
</comment>
<evidence type="ECO:0008006" key="4">
    <source>
        <dbReference type="Google" id="ProtNLM"/>
    </source>
</evidence>
<feature type="chain" id="PRO_5003748843" description="Outer membrane protein" evidence="1">
    <location>
        <begin position="21"/>
        <end position="248"/>
    </location>
</feature>
<evidence type="ECO:0000313" key="2">
    <source>
        <dbReference type="EMBL" id="EJI86429.1"/>
    </source>
</evidence>
<evidence type="ECO:0000256" key="1">
    <source>
        <dbReference type="SAM" id="SignalP"/>
    </source>
</evidence>
<dbReference type="EMBL" id="ALAB01000005">
    <property type="protein sequence ID" value="EJI86429.1"/>
    <property type="molecule type" value="Genomic_DNA"/>
</dbReference>
<reference evidence="2 3" key="1">
    <citation type="journal article" date="2012" name="J. Bacteriol.">
        <title>Genome Sequence of Pectin-Degrading Alishewanella aestuarii Strain B11T, Isolated from Tidal Flat Sediment.</title>
        <authorList>
            <person name="Jung J."/>
            <person name="Choi S."/>
            <person name="Chun J."/>
            <person name="Park W."/>
        </authorList>
    </citation>
    <scope>NUCLEOTIDE SEQUENCE [LARGE SCALE GENOMIC DNA]</scope>
    <source>
        <strain evidence="2 3">B11</strain>
    </source>
</reference>
<keyword evidence="3" id="KW-1185">Reference proteome</keyword>
<proteinExistence type="predicted"/>
<name>J2II26_9ALTE</name>
<dbReference type="NCBIfam" id="TIGR04219">
    <property type="entry name" value="OMP_w_GlyGly"/>
    <property type="match status" value="1"/>
</dbReference>
<sequence length="248" mass="27523">MKVVRILALAATVGMAPVQADTFFGVHAGYDSWQASTQGGFANSQQLQDFSFRDKNQQGYYLAFEHLVPVLPNLRVQWQNLQSQGHTELNNSFSFGGATFAAGTALSTELDFRYTDYVLYYELLDNSLLQLDLGLVAKKLSGELTIMAANRQASQSVRQWLPLLYLDSRLGLPGSGLELFANGQASQFSGNHWYDLQAGVAYQLVDSLTLDVRLKLGYRWLDLQLDDIDDLYAGITFSGIFAGIAIHF</sequence>
<dbReference type="RefSeq" id="WP_008607127.1">
    <property type="nucleotide sequence ID" value="NZ_ALAB01000005.1"/>
</dbReference>